<dbReference type="GO" id="GO:0015628">
    <property type="term" value="P:protein secretion by the type II secretion system"/>
    <property type="evidence" value="ECO:0007669"/>
    <property type="project" value="InterPro"/>
</dbReference>
<organism evidence="3 4">
    <name type="scientific">Paludibacterium paludis</name>
    <dbReference type="NCBI Taxonomy" id="1225769"/>
    <lineage>
        <taxon>Bacteria</taxon>
        <taxon>Pseudomonadati</taxon>
        <taxon>Pseudomonadota</taxon>
        <taxon>Betaproteobacteria</taxon>
        <taxon>Neisseriales</taxon>
        <taxon>Chromobacteriaceae</taxon>
        <taxon>Paludibacterium</taxon>
    </lineage>
</organism>
<evidence type="ECO:0000256" key="2">
    <source>
        <dbReference type="SAM" id="Phobius"/>
    </source>
</evidence>
<dbReference type="Pfam" id="PF07963">
    <property type="entry name" value="N_methyl"/>
    <property type="match status" value="1"/>
</dbReference>
<dbReference type="Gene3D" id="3.30.700.10">
    <property type="entry name" value="Glycoprotein, Type 4 Pilin"/>
    <property type="match status" value="1"/>
</dbReference>
<dbReference type="PANTHER" id="PTHR30093">
    <property type="entry name" value="GENERAL SECRETION PATHWAY PROTEIN G"/>
    <property type="match status" value="1"/>
</dbReference>
<evidence type="ECO:0000313" key="3">
    <source>
        <dbReference type="EMBL" id="GGY17653.1"/>
    </source>
</evidence>
<evidence type="ECO:0000256" key="1">
    <source>
        <dbReference type="ARBA" id="ARBA00022481"/>
    </source>
</evidence>
<dbReference type="InterPro" id="IPR045584">
    <property type="entry name" value="Pilin-like"/>
</dbReference>
<sequence>MNRHGQGFTLVELMIVVAIVTILATIAIPSYTNHIARTRTRGAMADLTALALALENLYQVNLAYPGQNTANTAATIALFTAGGAQNGTWTPAQSDNFDYTVTFDSTPGYALAATGKAGSSVAGCVVRLDSSNAKSAPSCPVQWN</sequence>
<dbReference type="EMBL" id="BMYX01000011">
    <property type="protein sequence ID" value="GGY17653.1"/>
    <property type="molecule type" value="Genomic_DNA"/>
</dbReference>
<dbReference type="PROSITE" id="PS00409">
    <property type="entry name" value="PROKAR_NTER_METHYL"/>
    <property type="match status" value="1"/>
</dbReference>
<dbReference type="AlphaFoldDB" id="A0A918U9T8"/>
<dbReference type="Pfam" id="PF16732">
    <property type="entry name" value="ComP_DUS"/>
    <property type="match status" value="1"/>
</dbReference>
<comment type="caution">
    <text evidence="3">The sequence shown here is derived from an EMBL/GenBank/DDBJ whole genome shotgun (WGS) entry which is preliminary data.</text>
</comment>
<keyword evidence="2" id="KW-0812">Transmembrane</keyword>
<dbReference type="PRINTS" id="PR00813">
    <property type="entry name" value="BCTERIALGSPG"/>
</dbReference>
<dbReference type="Proteomes" id="UP000645257">
    <property type="component" value="Unassembled WGS sequence"/>
</dbReference>
<gene>
    <name evidence="3" type="ORF">GCM10011289_21440</name>
</gene>
<keyword evidence="2" id="KW-1133">Transmembrane helix</keyword>
<dbReference type="InterPro" id="IPR000983">
    <property type="entry name" value="Bac_GSPG_pilin"/>
</dbReference>
<dbReference type="InterPro" id="IPR031982">
    <property type="entry name" value="PilE-like"/>
</dbReference>
<dbReference type="SUPFAM" id="SSF54523">
    <property type="entry name" value="Pili subunits"/>
    <property type="match status" value="1"/>
</dbReference>
<keyword evidence="2" id="KW-0472">Membrane</keyword>
<keyword evidence="1" id="KW-0488">Methylation</keyword>
<accession>A0A918U9T8</accession>
<evidence type="ECO:0000313" key="4">
    <source>
        <dbReference type="Proteomes" id="UP000645257"/>
    </source>
</evidence>
<reference evidence="3" key="2">
    <citation type="submission" date="2020-09" db="EMBL/GenBank/DDBJ databases">
        <authorList>
            <person name="Sun Q."/>
            <person name="Kim S."/>
        </authorList>
    </citation>
    <scope>NUCLEOTIDE SEQUENCE</scope>
    <source>
        <strain evidence="3">KCTC 32182</strain>
    </source>
</reference>
<dbReference type="RefSeq" id="WP_280530232.1">
    <property type="nucleotide sequence ID" value="NZ_BMYX01000011.1"/>
</dbReference>
<dbReference type="GO" id="GO:0043683">
    <property type="term" value="P:type IV pilus assembly"/>
    <property type="evidence" value="ECO:0007669"/>
    <property type="project" value="InterPro"/>
</dbReference>
<protein>
    <submittedName>
        <fullName evidence="3">Prepilin-type N-terminal cleavage/methylation domain-containing protein</fullName>
    </submittedName>
</protein>
<dbReference type="GO" id="GO:0015627">
    <property type="term" value="C:type II protein secretion system complex"/>
    <property type="evidence" value="ECO:0007669"/>
    <property type="project" value="InterPro"/>
</dbReference>
<proteinExistence type="predicted"/>
<dbReference type="PANTHER" id="PTHR30093:SF47">
    <property type="entry name" value="TYPE IV PILUS NON-CORE MINOR PILIN PILE"/>
    <property type="match status" value="1"/>
</dbReference>
<dbReference type="InterPro" id="IPR012902">
    <property type="entry name" value="N_methyl_site"/>
</dbReference>
<dbReference type="NCBIfam" id="TIGR02532">
    <property type="entry name" value="IV_pilin_GFxxxE"/>
    <property type="match status" value="1"/>
</dbReference>
<feature type="transmembrane region" description="Helical" evidence="2">
    <location>
        <begin position="7"/>
        <end position="31"/>
    </location>
</feature>
<reference evidence="3" key="1">
    <citation type="journal article" date="2014" name="Int. J. Syst. Evol. Microbiol.">
        <title>Complete genome sequence of Corynebacterium casei LMG S-19264T (=DSM 44701T), isolated from a smear-ripened cheese.</title>
        <authorList>
            <consortium name="US DOE Joint Genome Institute (JGI-PGF)"/>
            <person name="Walter F."/>
            <person name="Albersmeier A."/>
            <person name="Kalinowski J."/>
            <person name="Ruckert C."/>
        </authorList>
    </citation>
    <scope>NUCLEOTIDE SEQUENCE</scope>
    <source>
        <strain evidence="3">KCTC 32182</strain>
    </source>
</reference>
<keyword evidence="4" id="KW-1185">Reference proteome</keyword>
<name>A0A918U9T8_9NEIS</name>